<keyword evidence="2" id="KW-0808">Transferase</keyword>
<evidence type="ECO:0000313" key="2">
    <source>
        <dbReference type="EMBL" id="SMF10786.1"/>
    </source>
</evidence>
<feature type="domain" description="Carbohydrate kinase FGGY C-terminal" evidence="1">
    <location>
        <begin position="5"/>
        <end position="84"/>
    </location>
</feature>
<dbReference type="Gene3D" id="3.30.420.40">
    <property type="match status" value="1"/>
</dbReference>
<gene>
    <name evidence="2" type="ORF">SAMN06296028_10986</name>
</gene>
<keyword evidence="2" id="KW-0418">Kinase</keyword>
<sequence>MTRASMTRENLARSAVLSVADSLADCLDILRGVDVVQRVLLIGGGAKSEALCSVFPDTLGIPVTVLETGEYVALSAARQEAWAAGEFPRWSRTASRELRPSGDAGVREFRRRYGLVRRATEAELT</sequence>
<reference evidence="3" key="1">
    <citation type="submission" date="2017-04" db="EMBL/GenBank/DDBJ databases">
        <authorList>
            <person name="Varghese N."/>
            <person name="Submissions S."/>
        </authorList>
    </citation>
    <scope>NUCLEOTIDE SEQUENCE [LARGE SCALE GENOMIC DNA]</scope>
    <source>
        <strain evidence="3">NIO-1021</strain>
    </source>
</reference>
<dbReference type="GO" id="GO:0016301">
    <property type="term" value="F:kinase activity"/>
    <property type="evidence" value="ECO:0007669"/>
    <property type="project" value="UniProtKB-KW"/>
</dbReference>
<name>A0A1X7D8F7_9MICC</name>
<evidence type="ECO:0000313" key="3">
    <source>
        <dbReference type="Proteomes" id="UP000192929"/>
    </source>
</evidence>
<dbReference type="RefSeq" id="WP_085106975.1">
    <property type="nucleotide sequence ID" value="NZ_FXAC01000009.1"/>
</dbReference>
<keyword evidence="3" id="KW-1185">Reference proteome</keyword>
<accession>A0A1X7D8F7</accession>
<evidence type="ECO:0000259" key="1">
    <source>
        <dbReference type="Pfam" id="PF02782"/>
    </source>
</evidence>
<dbReference type="InterPro" id="IPR018485">
    <property type="entry name" value="FGGY_C"/>
</dbReference>
<dbReference type="AlphaFoldDB" id="A0A1X7D8F7"/>
<dbReference type="EMBL" id="FXAC01000009">
    <property type="protein sequence ID" value="SMF10786.1"/>
    <property type="molecule type" value="Genomic_DNA"/>
</dbReference>
<proteinExistence type="predicted"/>
<dbReference type="SUPFAM" id="SSF53067">
    <property type="entry name" value="Actin-like ATPase domain"/>
    <property type="match status" value="1"/>
</dbReference>
<organism evidence="2 3">
    <name type="scientific">Kocuria marina subsp. indica</name>
    <dbReference type="NCBI Taxonomy" id="1049583"/>
    <lineage>
        <taxon>Bacteria</taxon>
        <taxon>Bacillati</taxon>
        <taxon>Actinomycetota</taxon>
        <taxon>Actinomycetes</taxon>
        <taxon>Micrococcales</taxon>
        <taxon>Micrococcaceae</taxon>
        <taxon>Kocuria</taxon>
    </lineage>
</organism>
<protein>
    <submittedName>
        <fullName evidence="2">FGGY family of carbohydrate kinases, C-terminal domain</fullName>
    </submittedName>
</protein>
<dbReference type="Pfam" id="PF02782">
    <property type="entry name" value="FGGY_C"/>
    <property type="match status" value="1"/>
</dbReference>
<dbReference type="GO" id="GO:0005975">
    <property type="term" value="P:carbohydrate metabolic process"/>
    <property type="evidence" value="ECO:0007669"/>
    <property type="project" value="InterPro"/>
</dbReference>
<dbReference type="Proteomes" id="UP000192929">
    <property type="component" value="Unassembled WGS sequence"/>
</dbReference>
<dbReference type="InterPro" id="IPR043129">
    <property type="entry name" value="ATPase_NBD"/>
</dbReference>